<proteinExistence type="predicted"/>
<comment type="caution">
    <text evidence="1">The sequence shown here is derived from an EMBL/GenBank/DDBJ whole genome shotgun (WGS) entry which is preliminary data.</text>
</comment>
<keyword evidence="2" id="KW-1185">Reference proteome</keyword>
<dbReference type="VEuPathDB" id="FungiDB:LCOR_03250.1"/>
<sequence length="78" mass="8967">MTKQVIDQQLNEKETITGVLSINILRLEWLWMDGWMQSKTVIGDSEIRVGYLVPRQQQGLGMLRGCCRGLSWMRGLIS</sequence>
<reference evidence="1" key="1">
    <citation type="submission" date="2013-08" db="EMBL/GenBank/DDBJ databases">
        <title>Gene expansion shapes genome architecture in the human pathogen Lichtheimia corymbifera: an evolutionary genomics analysis in the ancient terrestrial Mucorales (Mucoromycotina).</title>
        <authorList>
            <person name="Schwartze V.U."/>
            <person name="Winter S."/>
            <person name="Shelest E."/>
            <person name="Marcet-Houben M."/>
            <person name="Horn F."/>
            <person name="Wehner S."/>
            <person name="Hoffmann K."/>
            <person name="Riege K."/>
            <person name="Sammeth M."/>
            <person name="Nowrousian M."/>
            <person name="Valiante V."/>
            <person name="Linde J."/>
            <person name="Jacobsen I.D."/>
            <person name="Marz M."/>
            <person name="Brakhage A.A."/>
            <person name="Gabaldon T."/>
            <person name="Bocker S."/>
            <person name="Voigt K."/>
        </authorList>
    </citation>
    <scope>NUCLEOTIDE SEQUENCE [LARGE SCALE GENOMIC DNA]</scope>
    <source>
        <strain evidence="1">FSU 9682</strain>
    </source>
</reference>
<dbReference type="Proteomes" id="UP000027586">
    <property type="component" value="Unassembled WGS sequence"/>
</dbReference>
<evidence type="ECO:0000313" key="1">
    <source>
        <dbReference type="EMBL" id="CDH51677.1"/>
    </source>
</evidence>
<protein>
    <submittedName>
        <fullName evidence="1">Uncharacterized protein</fullName>
    </submittedName>
</protein>
<gene>
    <name evidence="1" type="ORF">LCOR_03250.1</name>
</gene>
<dbReference type="EMBL" id="CBTN010000010">
    <property type="protein sequence ID" value="CDH51677.1"/>
    <property type="molecule type" value="Genomic_DNA"/>
</dbReference>
<evidence type="ECO:0000313" key="2">
    <source>
        <dbReference type="Proteomes" id="UP000027586"/>
    </source>
</evidence>
<dbReference type="AlphaFoldDB" id="A0A068RPX3"/>
<name>A0A068RPX3_9FUNG</name>
<organism evidence="1 2">
    <name type="scientific">Lichtheimia corymbifera JMRC:FSU:9682</name>
    <dbReference type="NCBI Taxonomy" id="1263082"/>
    <lineage>
        <taxon>Eukaryota</taxon>
        <taxon>Fungi</taxon>
        <taxon>Fungi incertae sedis</taxon>
        <taxon>Mucoromycota</taxon>
        <taxon>Mucoromycotina</taxon>
        <taxon>Mucoromycetes</taxon>
        <taxon>Mucorales</taxon>
        <taxon>Lichtheimiaceae</taxon>
        <taxon>Lichtheimia</taxon>
    </lineage>
</organism>
<accession>A0A068RPX3</accession>